<dbReference type="GO" id="GO:0005524">
    <property type="term" value="F:ATP binding"/>
    <property type="evidence" value="ECO:0007669"/>
    <property type="project" value="UniProtKB-KW"/>
</dbReference>
<sequence>MIAAPGTLHAAVDLPPAVRSVPAARHVVAQLLAAWAADAFRDDAILLVSELVTNVVRHVSGQVALRVEMALSEPGLHIAVIDSSPVLPAPVLRGPQGGHGIRLVATLADRWGSELCAGGKRVWFELEPRPTS</sequence>
<dbReference type="Gene3D" id="3.30.565.10">
    <property type="entry name" value="Histidine kinase-like ATPase, C-terminal domain"/>
    <property type="match status" value="1"/>
</dbReference>
<dbReference type="SUPFAM" id="SSF55874">
    <property type="entry name" value="ATPase domain of HSP90 chaperone/DNA topoisomerase II/histidine kinase"/>
    <property type="match status" value="1"/>
</dbReference>
<dbReference type="InterPro" id="IPR003594">
    <property type="entry name" value="HATPase_dom"/>
</dbReference>
<evidence type="ECO:0000256" key="1">
    <source>
        <dbReference type="ARBA" id="ARBA00022527"/>
    </source>
</evidence>
<organism evidence="3 4">
    <name type="scientific">Pseudonocardia charpentierae</name>
    <dbReference type="NCBI Taxonomy" id="3075545"/>
    <lineage>
        <taxon>Bacteria</taxon>
        <taxon>Bacillati</taxon>
        <taxon>Actinomycetota</taxon>
        <taxon>Actinomycetes</taxon>
        <taxon>Pseudonocardiales</taxon>
        <taxon>Pseudonocardiaceae</taxon>
        <taxon>Pseudonocardia</taxon>
    </lineage>
</organism>
<dbReference type="CDD" id="cd16936">
    <property type="entry name" value="HATPase_RsbW-like"/>
    <property type="match status" value="1"/>
</dbReference>
<dbReference type="PANTHER" id="PTHR35526">
    <property type="entry name" value="ANTI-SIGMA-F FACTOR RSBW-RELATED"/>
    <property type="match status" value="1"/>
</dbReference>
<dbReference type="InterPro" id="IPR036890">
    <property type="entry name" value="HATPase_C_sf"/>
</dbReference>
<reference evidence="4" key="1">
    <citation type="submission" date="2023-07" db="EMBL/GenBank/DDBJ databases">
        <title>30 novel species of actinomycetes from the DSMZ collection.</title>
        <authorList>
            <person name="Nouioui I."/>
        </authorList>
    </citation>
    <scope>NUCLEOTIDE SEQUENCE [LARGE SCALE GENOMIC DNA]</scope>
    <source>
        <strain evidence="4">DSM 45834</strain>
    </source>
</reference>
<accession>A0ABU2N8K6</accession>
<name>A0ABU2N8K6_9PSEU</name>
<keyword evidence="1" id="KW-0808">Transferase</keyword>
<proteinExistence type="predicted"/>
<feature type="domain" description="Histidine kinase/HSP90-like ATPase" evidence="2">
    <location>
        <begin position="15"/>
        <end position="123"/>
    </location>
</feature>
<dbReference type="EMBL" id="JAVREJ010000007">
    <property type="protein sequence ID" value="MDT0350270.1"/>
    <property type="molecule type" value="Genomic_DNA"/>
</dbReference>
<keyword evidence="3" id="KW-0067">ATP-binding</keyword>
<evidence type="ECO:0000259" key="2">
    <source>
        <dbReference type="Pfam" id="PF13581"/>
    </source>
</evidence>
<dbReference type="Pfam" id="PF13581">
    <property type="entry name" value="HATPase_c_2"/>
    <property type="match status" value="1"/>
</dbReference>
<keyword evidence="4" id="KW-1185">Reference proteome</keyword>
<dbReference type="InterPro" id="IPR050267">
    <property type="entry name" value="Anti-sigma-factor_SerPK"/>
</dbReference>
<keyword evidence="1" id="KW-0723">Serine/threonine-protein kinase</keyword>
<comment type="caution">
    <text evidence="3">The sequence shown here is derived from an EMBL/GenBank/DDBJ whole genome shotgun (WGS) entry which is preliminary data.</text>
</comment>
<dbReference type="RefSeq" id="WP_311556305.1">
    <property type="nucleotide sequence ID" value="NZ_JAVREJ010000007.1"/>
</dbReference>
<keyword evidence="1" id="KW-0418">Kinase</keyword>
<gene>
    <name evidence="3" type="ORF">RM445_12130</name>
</gene>
<keyword evidence="3" id="KW-0547">Nucleotide-binding</keyword>
<protein>
    <submittedName>
        <fullName evidence="3">ATP-binding protein</fullName>
    </submittedName>
</protein>
<evidence type="ECO:0000313" key="4">
    <source>
        <dbReference type="Proteomes" id="UP001183202"/>
    </source>
</evidence>
<dbReference type="PANTHER" id="PTHR35526:SF3">
    <property type="entry name" value="ANTI-SIGMA-F FACTOR RSBW"/>
    <property type="match status" value="1"/>
</dbReference>
<dbReference type="Proteomes" id="UP001183202">
    <property type="component" value="Unassembled WGS sequence"/>
</dbReference>
<evidence type="ECO:0000313" key="3">
    <source>
        <dbReference type="EMBL" id="MDT0350270.1"/>
    </source>
</evidence>